<name>A2EUE9_TRIV3</name>
<feature type="transmembrane region" description="Helical" evidence="1">
    <location>
        <begin position="47"/>
        <end position="65"/>
    </location>
</feature>
<evidence type="ECO:0000313" key="3">
    <source>
        <dbReference type="Proteomes" id="UP000001542"/>
    </source>
</evidence>
<dbReference type="Proteomes" id="UP000001542">
    <property type="component" value="Unassembled WGS sequence"/>
</dbReference>
<keyword evidence="1" id="KW-1133">Transmembrane helix</keyword>
<gene>
    <name evidence="2" type="ORF">TVAG_473320</name>
</gene>
<evidence type="ECO:0000256" key="1">
    <source>
        <dbReference type="SAM" id="Phobius"/>
    </source>
</evidence>
<protein>
    <submittedName>
        <fullName evidence="2">Uncharacterized protein</fullName>
    </submittedName>
</protein>
<keyword evidence="1" id="KW-0812">Transmembrane</keyword>
<dbReference type="KEGG" id="tva:4761554"/>
<sequence>MDEPAMVNSNEPNRITEVDFDAIEDDDSEEGETLKEFASQQVKCQNYIQYFIWILVAINGVMFLLPKKTNALSLVENPNHVMQILMDDIVYDLEDPTENYDMLISNFDQLVKFMHSETMSKITLEYSEKYNMISRLQQSIQTLAYYCGMKKNWKLVQQMLLVLDAYTRINVGFEYKKNMVGDILEDCGDNNDVIATLFRVSQTHAISRNGRFYKDFAKDILKKFGNDQYNGLYLNTLDLLYEMAGSKKLLKRDNEKVCDFLGNHDLQKTPSRHRDMYCFLLNNISCVPYAKNYFSVKTFCRPNEPLSFEN</sequence>
<accession>A2EUE9</accession>
<keyword evidence="1" id="KW-0472">Membrane</keyword>
<dbReference type="RefSeq" id="XP_001315931.1">
    <property type="nucleotide sequence ID" value="XM_001315896.1"/>
</dbReference>
<dbReference type="AlphaFoldDB" id="A2EUE9"/>
<proteinExistence type="predicted"/>
<reference evidence="2" key="1">
    <citation type="submission" date="2006-10" db="EMBL/GenBank/DDBJ databases">
        <authorList>
            <person name="Amadeo P."/>
            <person name="Zhao Q."/>
            <person name="Wortman J."/>
            <person name="Fraser-Liggett C."/>
            <person name="Carlton J."/>
        </authorList>
    </citation>
    <scope>NUCLEOTIDE SEQUENCE</scope>
    <source>
        <strain evidence="2">G3</strain>
    </source>
</reference>
<dbReference type="VEuPathDB" id="TrichDB:TVAG_473320"/>
<dbReference type="InParanoid" id="A2EUE9"/>
<keyword evidence="3" id="KW-1185">Reference proteome</keyword>
<dbReference type="VEuPathDB" id="TrichDB:TVAGG3_0317260"/>
<evidence type="ECO:0000313" key="2">
    <source>
        <dbReference type="EMBL" id="EAY03708.1"/>
    </source>
</evidence>
<dbReference type="EMBL" id="DS113496">
    <property type="protein sequence ID" value="EAY03708.1"/>
    <property type="molecule type" value="Genomic_DNA"/>
</dbReference>
<organism evidence="2 3">
    <name type="scientific">Trichomonas vaginalis (strain ATCC PRA-98 / G3)</name>
    <dbReference type="NCBI Taxonomy" id="412133"/>
    <lineage>
        <taxon>Eukaryota</taxon>
        <taxon>Metamonada</taxon>
        <taxon>Parabasalia</taxon>
        <taxon>Trichomonadida</taxon>
        <taxon>Trichomonadidae</taxon>
        <taxon>Trichomonas</taxon>
    </lineage>
</organism>
<reference evidence="2" key="2">
    <citation type="journal article" date="2007" name="Science">
        <title>Draft genome sequence of the sexually transmitted pathogen Trichomonas vaginalis.</title>
        <authorList>
            <person name="Carlton J.M."/>
            <person name="Hirt R.P."/>
            <person name="Silva J.C."/>
            <person name="Delcher A.L."/>
            <person name="Schatz M."/>
            <person name="Zhao Q."/>
            <person name="Wortman J.R."/>
            <person name="Bidwell S.L."/>
            <person name="Alsmark U.C.M."/>
            <person name="Besteiro S."/>
            <person name="Sicheritz-Ponten T."/>
            <person name="Noel C.J."/>
            <person name="Dacks J.B."/>
            <person name="Foster P.G."/>
            <person name="Simillion C."/>
            <person name="Van de Peer Y."/>
            <person name="Miranda-Saavedra D."/>
            <person name="Barton G.J."/>
            <person name="Westrop G.D."/>
            <person name="Mueller S."/>
            <person name="Dessi D."/>
            <person name="Fiori P.L."/>
            <person name="Ren Q."/>
            <person name="Paulsen I."/>
            <person name="Zhang H."/>
            <person name="Bastida-Corcuera F.D."/>
            <person name="Simoes-Barbosa A."/>
            <person name="Brown M.T."/>
            <person name="Hayes R.D."/>
            <person name="Mukherjee M."/>
            <person name="Okumura C.Y."/>
            <person name="Schneider R."/>
            <person name="Smith A.J."/>
            <person name="Vanacova S."/>
            <person name="Villalvazo M."/>
            <person name="Haas B.J."/>
            <person name="Pertea M."/>
            <person name="Feldblyum T.V."/>
            <person name="Utterback T.R."/>
            <person name="Shu C.L."/>
            <person name="Osoegawa K."/>
            <person name="de Jong P.J."/>
            <person name="Hrdy I."/>
            <person name="Horvathova L."/>
            <person name="Zubacova Z."/>
            <person name="Dolezal P."/>
            <person name="Malik S.B."/>
            <person name="Logsdon J.M. Jr."/>
            <person name="Henze K."/>
            <person name="Gupta A."/>
            <person name="Wang C.C."/>
            <person name="Dunne R.L."/>
            <person name="Upcroft J.A."/>
            <person name="Upcroft P."/>
            <person name="White O."/>
            <person name="Salzberg S.L."/>
            <person name="Tang P."/>
            <person name="Chiu C.-H."/>
            <person name="Lee Y.-S."/>
            <person name="Embley T.M."/>
            <person name="Coombs G.H."/>
            <person name="Mottram J.C."/>
            <person name="Tachezy J."/>
            <person name="Fraser-Liggett C.M."/>
            <person name="Johnson P.J."/>
        </authorList>
    </citation>
    <scope>NUCLEOTIDE SEQUENCE [LARGE SCALE GENOMIC DNA]</scope>
    <source>
        <strain evidence="2">G3</strain>
    </source>
</reference>